<feature type="compositionally biased region" description="Basic and acidic residues" evidence="1">
    <location>
        <begin position="339"/>
        <end position="349"/>
    </location>
</feature>
<feature type="region of interest" description="Disordered" evidence="1">
    <location>
        <begin position="272"/>
        <end position="362"/>
    </location>
</feature>
<keyword evidence="3" id="KW-1185">Reference proteome</keyword>
<feature type="compositionally biased region" description="Acidic residues" evidence="1">
    <location>
        <begin position="300"/>
        <end position="309"/>
    </location>
</feature>
<organism evidence="2 3">
    <name type="scientific">Diplocarpon coronariae</name>
    <dbReference type="NCBI Taxonomy" id="2795749"/>
    <lineage>
        <taxon>Eukaryota</taxon>
        <taxon>Fungi</taxon>
        <taxon>Dikarya</taxon>
        <taxon>Ascomycota</taxon>
        <taxon>Pezizomycotina</taxon>
        <taxon>Leotiomycetes</taxon>
        <taxon>Helotiales</taxon>
        <taxon>Drepanopezizaceae</taxon>
        <taxon>Diplocarpon</taxon>
    </lineage>
</organism>
<protein>
    <submittedName>
        <fullName evidence="2">Uncharacterized protein</fullName>
    </submittedName>
</protein>
<dbReference type="EMBL" id="MZNU01000240">
    <property type="protein sequence ID" value="OWP02313.1"/>
    <property type="molecule type" value="Genomic_DNA"/>
</dbReference>
<dbReference type="Proteomes" id="UP000242519">
    <property type="component" value="Unassembled WGS sequence"/>
</dbReference>
<dbReference type="AlphaFoldDB" id="A0A218Z466"/>
<sequence length="362" mass="40615">MARERRGKFPSRLIVLILFRNDSSMRISISPYGSRYMGSDTYPASWASRDQVLDERRCREPPAFVHRDHSLAAVSAAVTRIRHRDLLEIQLQRGLGSLVGSAMASAASTPSNDNIIKVPFEDEDPKRVDERGQKFNIHRRDKILSDKKRQPWLTRAFLAWEDPDDQKEHEYGQSWTVHRKSTTTVDFAIKATGQSAKPRKWGCKERVIATRSSCEELEGAHKIQQKPGCAKRVTDKVGLDHSSSDPSITSKPTFVAASALISWDCLVQAGSGTDAEEFEEENEKSGGEDYGDTMGKTVDEAEWQDDSDESERGHGGNGRDGRLSQVPEGMETDPDTDLSPEKSYEEEPGKSSPEVPKYRMKR</sequence>
<dbReference type="InParanoid" id="A0A218Z466"/>
<reference evidence="2 3" key="1">
    <citation type="submission" date="2017-04" db="EMBL/GenBank/DDBJ databases">
        <title>Draft genome sequence of Marssonina coronaria NL1: causal agent of apple blotch.</title>
        <authorList>
            <person name="Cheng Q."/>
        </authorList>
    </citation>
    <scope>NUCLEOTIDE SEQUENCE [LARGE SCALE GENOMIC DNA]</scope>
    <source>
        <strain evidence="2 3">NL1</strain>
    </source>
</reference>
<evidence type="ECO:0000313" key="2">
    <source>
        <dbReference type="EMBL" id="OWP02313.1"/>
    </source>
</evidence>
<proteinExistence type="predicted"/>
<feature type="compositionally biased region" description="Basic and acidic residues" evidence="1">
    <location>
        <begin position="310"/>
        <end position="322"/>
    </location>
</feature>
<name>A0A218Z466_9HELO</name>
<accession>A0A218Z466</accession>
<evidence type="ECO:0000313" key="3">
    <source>
        <dbReference type="Proteomes" id="UP000242519"/>
    </source>
</evidence>
<evidence type="ECO:0000256" key="1">
    <source>
        <dbReference type="SAM" id="MobiDB-lite"/>
    </source>
</evidence>
<comment type="caution">
    <text evidence="2">The sequence shown here is derived from an EMBL/GenBank/DDBJ whole genome shotgun (WGS) entry which is preliminary data.</text>
</comment>
<gene>
    <name evidence="2" type="ORF">B2J93_1275</name>
</gene>